<dbReference type="AlphaFoldDB" id="A0A4U1B9I5"/>
<sequence length="122" mass="13329">MLKKQNLFGQIPADLTVEVFDILYQKHGVTIERIVSNGQSSPEQGWYQQSHDEWVIVLQGSASLGFETEDDVQLAAGEHILIPSMMKHKVVTTSSNPPTIWLAVHVNNPAGCCADNADGTAL</sequence>
<organism evidence="2 3">
    <name type="scientific">Thalassotalea mangrovi</name>
    <dbReference type="NCBI Taxonomy" id="2572245"/>
    <lineage>
        <taxon>Bacteria</taxon>
        <taxon>Pseudomonadati</taxon>
        <taxon>Pseudomonadota</taxon>
        <taxon>Gammaproteobacteria</taxon>
        <taxon>Alteromonadales</taxon>
        <taxon>Colwelliaceae</taxon>
        <taxon>Thalassotalea</taxon>
    </lineage>
</organism>
<feature type="domain" description="Cupin type-2" evidence="1">
    <location>
        <begin position="46"/>
        <end position="104"/>
    </location>
</feature>
<proteinExistence type="predicted"/>
<protein>
    <submittedName>
        <fullName evidence="2">Cupin domain-containing protein</fullName>
    </submittedName>
</protein>
<evidence type="ECO:0000313" key="2">
    <source>
        <dbReference type="EMBL" id="TKB47427.1"/>
    </source>
</evidence>
<gene>
    <name evidence="2" type="ORF">E8M12_01160</name>
</gene>
<dbReference type="Proteomes" id="UP000307999">
    <property type="component" value="Unassembled WGS sequence"/>
</dbReference>
<dbReference type="CDD" id="cd06981">
    <property type="entry name" value="cupin_reut_a1446"/>
    <property type="match status" value="1"/>
</dbReference>
<reference evidence="2 3" key="1">
    <citation type="submission" date="2019-04" db="EMBL/GenBank/DDBJ databases">
        <title>Thalassotalea guangxiensis sp. nov., isolated from sediment of the coastal wetland.</title>
        <authorList>
            <person name="Zheng S."/>
            <person name="Zhang D."/>
        </authorList>
    </citation>
    <scope>NUCLEOTIDE SEQUENCE [LARGE SCALE GENOMIC DNA]</scope>
    <source>
        <strain evidence="2 3">ZS-4</strain>
    </source>
</reference>
<comment type="caution">
    <text evidence="2">The sequence shown here is derived from an EMBL/GenBank/DDBJ whole genome shotgun (WGS) entry which is preliminary data.</text>
</comment>
<evidence type="ECO:0000313" key="3">
    <source>
        <dbReference type="Proteomes" id="UP000307999"/>
    </source>
</evidence>
<dbReference type="InterPro" id="IPR011051">
    <property type="entry name" value="RmlC_Cupin_sf"/>
</dbReference>
<dbReference type="EMBL" id="SWDB01000003">
    <property type="protein sequence ID" value="TKB47427.1"/>
    <property type="molecule type" value="Genomic_DNA"/>
</dbReference>
<dbReference type="RefSeq" id="WP_136734238.1">
    <property type="nucleotide sequence ID" value="NZ_SWDB01000003.1"/>
</dbReference>
<accession>A0A4U1B9I5</accession>
<evidence type="ECO:0000259" key="1">
    <source>
        <dbReference type="Pfam" id="PF07883"/>
    </source>
</evidence>
<dbReference type="InterPro" id="IPR013096">
    <property type="entry name" value="Cupin_2"/>
</dbReference>
<dbReference type="Gene3D" id="2.60.120.10">
    <property type="entry name" value="Jelly Rolls"/>
    <property type="match status" value="1"/>
</dbReference>
<keyword evidence="3" id="KW-1185">Reference proteome</keyword>
<name>A0A4U1B9I5_9GAMM</name>
<dbReference type="Pfam" id="PF07883">
    <property type="entry name" value="Cupin_2"/>
    <property type="match status" value="1"/>
</dbReference>
<dbReference type="OrthoDB" id="9798585at2"/>
<dbReference type="InterPro" id="IPR014710">
    <property type="entry name" value="RmlC-like_jellyroll"/>
</dbReference>
<dbReference type="SUPFAM" id="SSF51182">
    <property type="entry name" value="RmlC-like cupins"/>
    <property type="match status" value="1"/>
</dbReference>